<feature type="region of interest" description="Disordered" evidence="1">
    <location>
        <begin position="1013"/>
        <end position="1077"/>
    </location>
</feature>
<evidence type="ECO:0000256" key="1">
    <source>
        <dbReference type="SAM" id="MobiDB-lite"/>
    </source>
</evidence>
<dbReference type="AlphaFoldDB" id="A0A1Q8RN79"/>
<reference evidence="2 3" key="1">
    <citation type="submission" date="2016-11" db="EMBL/GenBank/DDBJ databases">
        <title>Draft Genome Assembly of Colletotrichum chlorophyti a pathogen of herbaceous plants.</title>
        <authorList>
            <person name="Gan P."/>
            <person name="Narusaka M."/>
            <person name="Tsushima A."/>
            <person name="Narusaka Y."/>
            <person name="Takano Y."/>
            <person name="Shirasu K."/>
        </authorList>
    </citation>
    <scope>NUCLEOTIDE SEQUENCE [LARGE SCALE GENOMIC DNA]</scope>
    <source>
        <strain evidence="2 3">NTL11</strain>
    </source>
</reference>
<feature type="compositionally biased region" description="Low complexity" evidence="1">
    <location>
        <begin position="267"/>
        <end position="278"/>
    </location>
</feature>
<feature type="compositionally biased region" description="Polar residues" evidence="1">
    <location>
        <begin position="71"/>
        <end position="99"/>
    </location>
</feature>
<feature type="compositionally biased region" description="Basic residues" evidence="1">
    <location>
        <begin position="1108"/>
        <end position="1117"/>
    </location>
</feature>
<feature type="region of interest" description="Disordered" evidence="1">
    <location>
        <begin position="620"/>
        <end position="641"/>
    </location>
</feature>
<organism evidence="2 3">
    <name type="scientific">Colletotrichum chlorophyti</name>
    <dbReference type="NCBI Taxonomy" id="708187"/>
    <lineage>
        <taxon>Eukaryota</taxon>
        <taxon>Fungi</taxon>
        <taxon>Dikarya</taxon>
        <taxon>Ascomycota</taxon>
        <taxon>Pezizomycotina</taxon>
        <taxon>Sordariomycetes</taxon>
        <taxon>Hypocreomycetidae</taxon>
        <taxon>Glomerellales</taxon>
        <taxon>Glomerellaceae</taxon>
        <taxon>Colletotrichum</taxon>
    </lineage>
</organism>
<feature type="region of interest" description="Disordered" evidence="1">
    <location>
        <begin position="1"/>
        <end position="137"/>
    </location>
</feature>
<feature type="region of interest" description="Disordered" evidence="1">
    <location>
        <begin position="374"/>
        <end position="411"/>
    </location>
</feature>
<name>A0A1Q8RN79_9PEZI</name>
<dbReference type="OrthoDB" id="5341904at2759"/>
<feature type="compositionally biased region" description="Low complexity" evidence="1">
    <location>
        <begin position="53"/>
        <end position="66"/>
    </location>
</feature>
<evidence type="ECO:0000313" key="2">
    <source>
        <dbReference type="EMBL" id="OLN85751.1"/>
    </source>
</evidence>
<dbReference type="STRING" id="708187.A0A1Q8RN79"/>
<feature type="region of interest" description="Disordered" evidence="1">
    <location>
        <begin position="894"/>
        <end position="989"/>
    </location>
</feature>
<evidence type="ECO:0000313" key="3">
    <source>
        <dbReference type="Proteomes" id="UP000186583"/>
    </source>
</evidence>
<dbReference type="EMBL" id="MPGH01000155">
    <property type="protein sequence ID" value="OLN85751.1"/>
    <property type="molecule type" value="Genomic_DNA"/>
</dbReference>
<evidence type="ECO:0008006" key="4">
    <source>
        <dbReference type="Google" id="ProtNLM"/>
    </source>
</evidence>
<feature type="compositionally biased region" description="Polar residues" evidence="1">
    <location>
        <begin position="753"/>
        <end position="764"/>
    </location>
</feature>
<feature type="compositionally biased region" description="Basic and acidic residues" evidence="1">
    <location>
        <begin position="103"/>
        <end position="112"/>
    </location>
</feature>
<sequence>MGNTHSTESDPHSLAQDGSPNKRSPHKLSKPRVNSYASPTSSPAAGLLSGHGRVSSSLPPSRSNPRITAPTLANSAAPTPARTSSVSRSGMVAQPQSPSVPDLDTKSVPVKEWKRRASLFRSKSSQGPRKDRTRESMMLSPPVADRMSRANSMTWESQKEMDNARQLQVESWHIPGNRQSINYNLMSYESRRLLNLSEDLTACEESSIVSEGEFEVSLNTWKSSHPLQPSSSVRVPRVDSEVSLYAPVRRRSIVQTPGVATRRPTENSASRRSSFRNSVPATPTKGQSRLNSLESIAMPVRPLTEYVAESDFLREPVMEPVERALTPSDMDYRPLGTIKFGTLRITNGAASPLPSPDFEPPVDRLAVTSYETRTLEHSAQENRTVTMGKNDAEKDASATQSSTAPGGFSPIKTSFVSAAQQRQESNSSISPAFQPISKHMVVEDNVVQDDLQTEYSAEVLTVRNDPNAKPSLERLQADQAQKDFHGVSRADSGVVTSPIAEHQPKTLSKADSGYSSNISLRSFHGKHAAMSKGQPRRAASEDSSDEESDVSSSLNAAVSNITTNPGHVNGPILLPASSASPIPPPVPPKDDIFTPAKSNTTALSSPKLFNLNASQSLRKNRKSSVVVDSHQTTETGPLSPEMIRSSAATSDISNSALSIGSGLQREGKFQRLLNGPGMRGPPAVHAIHPSDNAIPPVPQDVQAKLNEHSGCFPTPTKRLTLRHQASKDTLRTIFNIGGFGTGHFQDKRDFSPTADSNEALQNPTAEGGEPVEKIKPPRRRSLHSVPASIAHAASLVIPARSIHRKPVPSSTGNKSEYIGKARADDVEVGFEAQITSIDHVGESVGKSAFDQAFTAMVHREEPSGLVARTSTMTAQMERDVGMRFFSDKLTASPSQEDFLPLSPCLPSPDATAKRKTSPPVSMYTRSGKNVRKPVLVRPQSASSSETGQSRRQALSRQNSREGVHSYPSTSSAGFGDPLSAPPIPPMNPMRSMLTIERQYAAARREAVEDKWRPTNRLGLESGRDARPAMRSMSTTSYGAQHHQQQQLRHRSSYESYTQHRGPVAQRGPSDGQNLSQSGGYYQQQLLNIQQQQWEQLEQYPANSDHSGLHRSRSRSRSVHANGNPPYRVLHSYNSPAYRNVPIWG</sequence>
<accession>A0A1Q8RN79</accession>
<dbReference type="Proteomes" id="UP000186583">
    <property type="component" value="Unassembled WGS sequence"/>
</dbReference>
<feature type="region of interest" description="Disordered" evidence="1">
    <location>
        <begin position="256"/>
        <end position="287"/>
    </location>
</feature>
<feature type="compositionally biased region" description="Polar residues" evidence="1">
    <location>
        <begin position="939"/>
        <end position="957"/>
    </location>
</feature>
<gene>
    <name evidence="2" type="ORF">CCHL11_07812</name>
</gene>
<feature type="region of interest" description="Disordered" evidence="1">
    <location>
        <begin position="526"/>
        <end position="554"/>
    </location>
</feature>
<feature type="region of interest" description="Disordered" evidence="1">
    <location>
        <begin position="483"/>
        <end position="513"/>
    </location>
</feature>
<protein>
    <recommendedName>
        <fullName evidence="4">Proteophosphoglycan ppg4</fullName>
    </recommendedName>
</protein>
<keyword evidence="3" id="KW-1185">Reference proteome</keyword>
<feature type="region of interest" description="Disordered" evidence="1">
    <location>
        <begin position="1099"/>
        <end position="1126"/>
    </location>
</feature>
<feature type="region of interest" description="Disordered" evidence="1">
    <location>
        <begin position="745"/>
        <end position="785"/>
    </location>
</feature>
<comment type="caution">
    <text evidence="2">The sequence shown here is derived from an EMBL/GenBank/DDBJ whole genome shotgun (WGS) entry which is preliminary data.</text>
</comment>
<proteinExistence type="predicted"/>